<keyword evidence="3" id="KW-1185">Reference proteome</keyword>
<evidence type="ECO:0000313" key="2">
    <source>
        <dbReference type="EMBL" id="KZV17305.1"/>
    </source>
</evidence>
<dbReference type="Pfam" id="PF12937">
    <property type="entry name" value="F-box-like"/>
    <property type="match status" value="1"/>
</dbReference>
<evidence type="ECO:0000313" key="3">
    <source>
        <dbReference type="Proteomes" id="UP000250235"/>
    </source>
</evidence>
<dbReference type="OrthoDB" id="10044893at2759"/>
<dbReference type="PROSITE" id="PS50181">
    <property type="entry name" value="FBOX"/>
    <property type="match status" value="1"/>
</dbReference>
<dbReference type="Proteomes" id="UP000250235">
    <property type="component" value="Unassembled WGS sequence"/>
</dbReference>
<feature type="domain" description="F-box" evidence="1">
    <location>
        <begin position="189"/>
        <end position="236"/>
    </location>
</feature>
<proteinExistence type="predicted"/>
<sequence>MVLNQEENLVLGVKFDNGCSKEEFSDMVGQNSNSEKGSEDIVHVLPNDPFGMDFNKGFTGDAIDRDVNLSLPKDPFDMNFGTEATVSAINDWVEDFSLKICAVESDEEGKIDDDEKLIGELNLVWESSMQCELEEGEKENVDGDEADSVIHVMDESTFDECHLMVGSGENLMCLGFEKYQKEHVEDSCNEAEGGAPPDALFFALGYLGVWDLLSVERVCKSLRDAVQNDPLLWRKFQIDYPLCFNLFDDDLLRLTNRAQGSLDTLSLINCKKVTNFGLKHVLESNLRLTKLSLRGCDNLNVDIMLQDLRIFNSLGIPGIKNLRISDHLGITNHHLKEFKLLLGVGIGKKAGSYKPRFYGEGHRYLSLDDERAIDIELCPKCNQVSQVYDCPSKSCQVKPGSTQACKACIACVDRCIKCGCCLDNMDYEETFCLDLICLDCLTQLLDCEGRMRFFPTHTYFAGKTGYHIVFCG</sequence>
<dbReference type="InterPro" id="IPR036047">
    <property type="entry name" value="F-box-like_dom_sf"/>
</dbReference>
<reference evidence="2 3" key="1">
    <citation type="journal article" date="2015" name="Proc. Natl. Acad. Sci. U.S.A.">
        <title>The resurrection genome of Boea hygrometrica: A blueprint for survival of dehydration.</title>
        <authorList>
            <person name="Xiao L."/>
            <person name="Yang G."/>
            <person name="Zhang L."/>
            <person name="Yang X."/>
            <person name="Zhao S."/>
            <person name="Ji Z."/>
            <person name="Zhou Q."/>
            <person name="Hu M."/>
            <person name="Wang Y."/>
            <person name="Chen M."/>
            <person name="Xu Y."/>
            <person name="Jin H."/>
            <person name="Xiao X."/>
            <person name="Hu G."/>
            <person name="Bao F."/>
            <person name="Hu Y."/>
            <person name="Wan P."/>
            <person name="Li L."/>
            <person name="Deng X."/>
            <person name="Kuang T."/>
            <person name="Xiang C."/>
            <person name="Zhu J.K."/>
            <person name="Oliver M.J."/>
            <person name="He Y."/>
        </authorList>
    </citation>
    <scope>NUCLEOTIDE SEQUENCE [LARGE SCALE GENOMIC DNA]</scope>
    <source>
        <strain evidence="3">cv. XS01</strain>
    </source>
</reference>
<dbReference type="PANTHER" id="PTHR13382:SF22">
    <property type="entry name" value="F-BOX PROTEIN SKIP14"/>
    <property type="match status" value="1"/>
</dbReference>
<dbReference type="SUPFAM" id="SSF81383">
    <property type="entry name" value="F-box domain"/>
    <property type="match status" value="1"/>
</dbReference>
<accession>A0A2Z7AEC7</accession>
<organism evidence="2 3">
    <name type="scientific">Dorcoceras hygrometricum</name>
    <dbReference type="NCBI Taxonomy" id="472368"/>
    <lineage>
        <taxon>Eukaryota</taxon>
        <taxon>Viridiplantae</taxon>
        <taxon>Streptophyta</taxon>
        <taxon>Embryophyta</taxon>
        <taxon>Tracheophyta</taxon>
        <taxon>Spermatophyta</taxon>
        <taxon>Magnoliopsida</taxon>
        <taxon>eudicotyledons</taxon>
        <taxon>Gunneridae</taxon>
        <taxon>Pentapetalae</taxon>
        <taxon>asterids</taxon>
        <taxon>lamiids</taxon>
        <taxon>Lamiales</taxon>
        <taxon>Gesneriaceae</taxon>
        <taxon>Didymocarpoideae</taxon>
        <taxon>Trichosporeae</taxon>
        <taxon>Loxocarpinae</taxon>
        <taxon>Dorcoceras</taxon>
    </lineage>
</organism>
<protein>
    <submittedName>
        <fullName evidence="2">Ribonuclease inhibitor isoform 1</fullName>
    </submittedName>
</protein>
<dbReference type="EMBL" id="KV018443">
    <property type="protein sequence ID" value="KZV17305.1"/>
    <property type="molecule type" value="Genomic_DNA"/>
</dbReference>
<dbReference type="PANTHER" id="PTHR13382">
    <property type="entry name" value="MITOCHONDRIAL ATP SYNTHASE COUPLING FACTOR B"/>
    <property type="match status" value="1"/>
</dbReference>
<dbReference type="Gene3D" id="1.20.1280.50">
    <property type="match status" value="1"/>
</dbReference>
<dbReference type="AlphaFoldDB" id="A0A2Z7AEC7"/>
<gene>
    <name evidence="2" type="ORF">F511_18246</name>
</gene>
<dbReference type="InterPro" id="IPR050648">
    <property type="entry name" value="F-box_LRR-repeat"/>
</dbReference>
<dbReference type="Gene3D" id="3.80.10.10">
    <property type="entry name" value="Ribonuclease Inhibitor"/>
    <property type="match status" value="1"/>
</dbReference>
<evidence type="ECO:0000259" key="1">
    <source>
        <dbReference type="PROSITE" id="PS50181"/>
    </source>
</evidence>
<name>A0A2Z7AEC7_9LAMI</name>
<dbReference type="InterPro" id="IPR032675">
    <property type="entry name" value="LRR_dom_sf"/>
</dbReference>
<dbReference type="InterPro" id="IPR001810">
    <property type="entry name" value="F-box_dom"/>
</dbReference>
<dbReference type="GO" id="GO:0005737">
    <property type="term" value="C:cytoplasm"/>
    <property type="evidence" value="ECO:0007669"/>
    <property type="project" value="TreeGrafter"/>
</dbReference>